<dbReference type="SMART" id="SM00642">
    <property type="entry name" value="Aamy"/>
    <property type="match status" value="1"/>
</dbReference>
<dbReference type="PANTHER" id="PTHR10357">
    <property type="entry name" value="ALPHA-AMYLASE FAMILY MEMBER"/>
    <property type="match status" value="1"/>
</dbReference>
<dbReference type="EMBL" id="AP027041">
    <property type="protein sequence ID" value="BDU16529.1"/>
    <property type="molecule type" value="Genomic_DNA"/>
</dbReference>
<evidence type="ECO:0000259" key="1">
    <source>
        <dbReference type="SMART" id="SM00642"/>
    </source>
</evidence>
<organism evidence="2 3">
    <name type="scientific">Lysobacter auxotrophicus</name>
    <dbReference type="NCBI Taxonomy" id="2992573"/>
    <lineage>
        <taxon>Bacteria</taxon>
        <taxon>Pseudomonadati</taxon>
        <taxon>Pseudomonadota</taxon>
        <taxon>Gammaproteobacteria</taxon>
        <taxon>Lysobacterales</taxon>
        <taxon>Lysobacteraceae</taxon>
        <taxon>Lysobacter</taxon>
    </lineage>
</organism>
<accession>A0ABN6UJV3</accession>
<dbReference type="Gene3D" id="1.10.10.470">
    <property type="entry name" value="Maltooligosyl trehalose synthase, domain 4"/>
    <property type="match status" value="1"/>
</dbReference>
<dbReference type="Proteomes" id="UP001317822">
    <property type="component" value="Chromosome"/>
</dbReference>
<protein>
    <submittedName>
        <fullName evidence="2">Malto-oligosyltrehalose synthase</fullName>
    </submittedName>
</protein>
<sequence>MTPIRATARLQLHVGFTLHDAAARVPYYAALGVSHLYLSPIGAAVPGSTHGYDAIDPTRVNPELGGEEALGALVERLRTHGLRLVLDIVPNHVAAHPDNPWWWDVLRHGRDSRHADWFDIDWDAPGCDRRLWLPVLEAPLATMLAQRKIEATSAGDEPLLTVGDQRFPLTVDTWPDTPSARAHWLHALDMDTRAGGERLRQLLERQPYRLAWWRTGNDRVNYRRFFDITSLVALRTEREDVFDAVHALPLRLIRDGVVDALRIDHVDGLADPRGYLHRLRAAVGSAARECDGADSPVAIHVEKILAPGESLPHDWPCDGTTGYDFMDQVGGLLHDGDGEAPLRALWRQRSGRSGDFAIEEHEARRQMLAGPLHSEFLRTLRALQVAADADDVARELGASLLARGLTALLARFPVYRTYAAPDGLHGDDAARFDAAVDAAKADADTAVGEAIDAIARLVRDRSDADALRALRQRIEHLTAPLNAKAVEDTAFYRHGVLLSRNEVGSHPTHFATSVDAFHAACIERAKHWPHALLITASHDHKRGEDVRARLAVLSERPDGWASRVEAFEALATPLRDDARAPSPGDTLMLWQMLVGAWPLDLSPDDAQGLDAFARRIAQWQQKAMREAKLATSWTQPDGAYESAADALLRRILTAHEGADLRAALHEAAMAIAPAGAVNGLAQTVLRLTVPGTPDLYQGTEGWDFSLVDPDNRRPVPYARNQAWLGDDAPWQALLERWRDGAIKARTIARLLQLRACEPALFARGTYEPVHCDDMPDAKVMAFHRRDGNTGLFVAVPRCIAPWLDGTQQPLPPPERWGRATFTLQHGRWRHVLDERTFDLADGRIALAELFRHSPVAVLIQTP</sequence>
<dbReference type="RefSeq" id="WP_281781913.1">
    <property type="nucleotide sequence ID" value="NZ_AP027041.1"/>
</dbReference>
<dbReference type="NCBIfam" id="TIGR02401">
    <property type="entry name" value="trehalose_TreY"/>
    <property type="match status" value="1"/>
</dbReference>
<dbReference type="InterPro" id="IPR006047">
    <property type="entry name" value="GH13_cat_dom"/>
</dbReference>
<dbReference type="PANTHER" id="PTHR10357:SF216">
    <property type="entry name" value="MALTOOLIGOSYL TREHALOSE SYNTHASE-RELATED"/>
    <property type="match status" value="1"/>
</dbReference>
<gene>
    <name evidence="2" type="primary">treY</name>
    <name evidence="2" type="ORF">LA521A_17300</name>
</gene>
<evidence type="ECO:0000313" key="2">
    <source>
        <dbReference type="EMBL" id="BDU16529.1"/>
    </source>
</evidence>
<dbReference type="Gene3D" id="3.30.1590.10">
    <property type="entry name" value="Maltooligosyl trehalose synthase, domain 2"/>
    <property type="match status" value="1"/>
</dbReference>
<dbReference type="Gene3D" id="1.10.150.200">
    <property type="entry name" value="Maltooligosyl trehalose synthase, domain 3"/>
    <property type="match status" value="1"/>
</dbReference>
<dbReference type="Pfam" id="PF00128">
    <property type="entry name" value="Alpha-amylase"/>
    <property type="match status" value="1"/>
</dbReference>
<dbReference type="SUPFAM" id="SSF51445">
    <property type="entry name" value="(Trans)glycosidases"/>
    <property type="match status" value="1"/>
</dbReference>
<name>A0ABN6UJV3_9GAMM</name>
<dbReference type="CDD" id="cd11336">
    <property type="entry name" value="AmyAc_MTSase"/>
    <property type="match status" value="1"/>
</dbReference>
<dbReference type="Gene3D" id="3.20.20.80">
    <property type="entry name" value="Glycosidases"/>
    <property type="match status" value="1"/>
</dbReference>
<reference evidence="2 3" key="1">
    <citation type="journal article" date="2023" name="Int. J. Syst. Evol. Microbiol.">
        <title>Physiological and genomic analyses of cobalamin (vitamin B12)-auxotrophy of Lysobacter auxotrophicus sp. nov., a methionine-auxotrophic chitinolytic bacterium isolated from chitin-treated soil.</title>
        <authorList>
            <person name="Saito A."/>
            <person name="Dohra H."/>
            <person name="Hamada M."/>
            <person name="Moriuchi R."/>
            <person name="Kotsuchibashi Y."/>
            <person name="Mori K."/>
        </authorList>
    </citation>
    <scope>NUCLEOTIDE SEQUENCE [LARGE SCALE GENOMIC DNA]</scope>
    <source>
        <strain evidence="2 3">5-21a</strain>
    </source>
</reference>
<proteinExistence type="predicted"/>
<dbReference type="InterPro" id="IPR017853">
    <property type="entry name" value="GH"/>
</dbReference>
<feature type="domain" description="Glycosyl hydrolase family 13 catalytic" evidence="1">
    <location>
        <begin position="11"/>
        <end position="745"/>
    </location>
</feature>
<evidence type="ECO:0000313" key="3">
    <source>
        <dbReference type="Proteomes" id="UP001317822"/>
    </source>
</evidence>
<dbReference type="InterPro" id="IPR013797">
    <property type="entry name" value="Maltooligo_trehalose_synth_4"/>
</dbReference>
<keyword evidence="3" id="KW-1185">Reference proteome</keyword>
<dbReference type="InterPro" id="IPR012767">
    <property type="entry name" value="Trehalose_TreY"/>
</dbReference>